<dbReference type="EMBL" id="BPLR01002269">
    <property type="protein sequence ID" value="GIX71954.1"/>
    <property type="molecule type" value="Genomic_DNA"/>
</dbReference>
<name>A0AAV4MMD7_CAEEX</name>
<sequence length="97" mass="11310">MYSSDLRRSIINQNYRTNTKCQRIQKKASFEADGKQLNEENKVLIGQQQYIPKSLPIDQYWYEWGSSFQCVIMSELLKIVSAGAKIKNGRTEERETS</sequence>
<evidence type="ECO:0000313" key="2">
    <source>
        <dbReference type="Proteomes" id="UP001054945"/>
    </source>
</evidence>
<dbReference type="AlphaFoldDB" id="A0AAV4MMD7"/>
<protein>
    <submittedName>
        <fullName evidence="1">Uncharacterized protein</fullName>
    </submittedName>
</protein>
<reference evidence="1 2" key="1">
    <citation type="submission" date="2021-06" db="EMBL/GenBank/DDBJ databases">
        <title>Caerostris extrusa draft genome.</title>
        <authorList>
            <person name="Kono N."/>
            <person name="Arakawa K."/>
        </authorList>
    </citation>
    <scope>NUCLEOTIDE SEQUENCE [LARGE SCALE GENOMIC DNA]</scope>
</reference>
<gene>
    <name evidence="1" type="ORF">CEXT_220181</name>
</gene>
<accession>A0AAV4MMD7</accession>
<evidence type="ECO:0000313" key="1">
    <source>
        <dbReference type="EMBL" id="GIX71954.1"/>
    </source>
</evidence>
<keyword evidence="2" id="KW-1185">Reference proteome</keyword>
<dbReference type="Proteomes" id="UP001054945">
    <property type="component" value="Unassembled WGS sequence"/>
</dbReference>
<proteinExistence type="predicted"/>
<organism evidence="1 2">
    <name type="scientific">Caerostris extrusa</name>
    <name type="common">Bark spider</name>
    <name type="synonym">Caerostris bankana</name>
    <dbReference type="NCBI Taxonomy" id="172846"/>
    <lineage>
        <taxon>Eukaryota</taxon>
        <taxon>Metazoa</taxon>
        <taxon>Ecdysozoa</taxon>
        <taxon>Arthropoda</taxon>
        <taxon>Chelicerata</taxon>
        <taxon>Arachnida</taxon>
        <taxon>Araneae</taxon>
        <taxon>Araneomorphae</taxon>
        <taxon>Entelegynae</taxon>
        <taxon>Araneoidea</taxon>
        <taxon>Araneidae</taxon>
        <taxon>Caerostris</taxon>
    </lineage>
</organism>
<comment type="caution">
    <text evidence="1">The sequence shown here is derived from an EMBL/GenBank/DDBJ whole genome shotgun (WGS) entry which is preliminary data.</text>
</comment>